<protein>
    <recommendedName>
        <fullName evidence="5">CN hydrolase domain-containing protein</fullName>
    </recommendedName>
</protein>
<dbReference type="Proteomes" id="UP001154282">
    <property type="component" value="Unassembled WGS sequence"/>
</dbReference>
<feature type="domain" description="CN hydrolase" evidence="5">
    <location>
        <begin position="137"/>
        <end position="400"/>
    </location>
</feature>
<comment type="similarity">
    <text evidence="2">Belongs to the carbon-nitrogen hydrolase superfamily. Nitrilase family.</text>
</comment>
<gene>
    <name evidence="6" type="ORF">LITE_LOCUS7163</name>
</gene>
<evidence type="ECO:0000313" key="7">
    <source>
        <dbReference type="Proteomes" id="UP001154282"/>
    </source>
</evidence>
<comment type="caution">
    <text evidence="6">The sequence shown here is derived from an EMBL/GenBank/DDBJ whole genome shotgun (WGS) entry which is preliminary data.</text>
</comment>
<reference evidence="6" key="1">
    <citation type="submission" date="2022-08" db="EMBL/GenBank/DDBJ databases">
        <authorList>
            <person name="Gutierrez-Valencia J."/>
        </authorList>
    </citation>
    <scope>NUCLEOTIDE SEQUENCE</scope>
</reference>
<dbReference type="InterPro" id="IPR044149">
    <property type="entry name" value="Nitrilases_CHs"/>
</dbReference>
<dbReference type="PANTHER" id="PTHR46044:SF8">
    <property type="entry name" value="BIFUNCTIONAL NITRILASE_NITRILE HYDRATASE NIT4B"/>
    <property type="match status" value="1"/>
</dbReference>
<evidence type="ECO:0000256" key="3">
    <source>
        <dbReference type="PROSITE-ProRule" id="PRU10139"/>
    </source>
</evidence>
<dbReference type="PROSITE" id="PS00920">
    <property type="entry name" value="NITRIL_CHT_1"/>
    <property type="match status" value="1"/>
</dbReference>
<keyword evidence="7" id="KW-1185">Reference proteome</keyword>
<evidence type="ECO:0000313" key="6">
    <source>
        <dbReference type="EMBL" id="CAI0391442.1"/>
    </source>
</evidence>
<sequence length="430" mass="46546">MEDLHVLAVPTPTKQKSTAKTTAAGIEAGETNGSSPPATASRRRGRPTASHLPPRKKFSVSTSWYPLLVQLKNELHLRSLADTVHWLIHRVRPDLLPTGPTPKPDKRSAPEASDPAEPICMPILQAEARLLIQKRSIRATVIQAASLFFDTPGTLDKAERLIAIAAGYGSHLIVFPEAFVGGYPRCMPPVDSGAKDDELMLKYRSSAIEVPGPEFESLGKIAAKHRVYLVMGVVERSGKVLYSTMLFFDPAGRILGQQRKMFPSPSETAVWSSEGQCNSSLPLYQTIVGNVGGLICWDNIFPLLRNELYAKGIEIYCAPNADPGEMWRSAAVHIAVEGSCFVLSANQFCRRKDYPLAADQDGDSNEIVCAGGSFIVSPSGTILSGPDHEGECLLSADIDLKEIDGAKSKLMRINQTENNVDARAGSSHGS</sequence>
<dbReference type="InterPro" id="IPR000132">
    <property type="entry name" value="Nitrilase/CN_hydratase_CS"/>
</dbReference>
<dbReference type="PROSITE" id="PS50263">
    <property type="entry name" value="CN_HYDROLASE"/>
    <property type="match status" value="1"/>
</dbReference>
<comment type="catalytic activity">
    <reaction evidence="1">
        <text>3-cyano-L-alanine + 2 H2O = L-aspartate + NH4(+)</text>
        <dbReference type="Rhea" id="RHEA:11188"/>
        <dbReference type="ChEBI" id="CHEBI:15377"/>
        <dbReference type="ChEBI" id="CHEBI:28938"/>
        <dbReference type="ChEBI" id="CHEBI:29991"/>
        <dbReference type="ChEBI" id="CHEBI:77860"/>
        <dbReference type="EC" id="3.5.5.4"/>
    </reaction>
</comment>
<feature type="region of interest" description="Disordered" evidence="4">
    <location>
        <begin position="95"/>
        <end position="116"/>
    </location>
</feature>
<name>A0AAV0I1D4_9ROSI</name>
<feature type="region of interest" description="Disordered" evidence="4">
    <location>
        <begin position="1"/>
        <end position="56"/>
    </location>
</feature>
<dbReference type="AlphaFoldDB" id="A0AAV0I1D4"/>
<dbReference type="GO" id="GO:0018822">
    <property type="term" value="F:nitrile hydratase activity"/>
    <property type="evidence" value="ECO:0007669"/>
    <property type="project" value="TreeGrafter"/>
</dbReference>
<dbReference type="InterPro" id="IPR036526">
    <property type="entry name" value="C-N_Hydrolase_sf"/>
</dbReference>
<proteinExistence type="inferred from homology"/>
<accession>A0AAV0I1D4</accession>
<evidence type="ECO:0000256" key="2">
    <source>
        <dbReference type="ARBA" id="ARBA00008129"/>
    </source>
</evidence>
<organism evidence="6 7">
    <name type="scientific">Linum tenue</name>
    <dbReference type="NCBI Taxonomy" id="586396"/>
    <lineage>
        <taxon>Eukaryota</taxon>
        <taxon>Viridiplantae</taxon>
        <taxon>Streptophyta</taxon>
        <taxon>Embryophyta</taxon>
        <taxon>Tracheophyta</taxon>
        <taxon>Spermatophyta</taxon>
        <taxon>Magnoliopsida</taxon>
        <taxon>eudicotyledons</taxon>
        <taxon>Gunneridae</taxon>
        <taxon>Pentapetalae</taxon>
        <taxon>rosids</taxon>
        <taxon>fabids</taxon>
        <taxon>Malpighiales</taxon>
        <taxon>Linaceae</taxon>
        <taxon>Linum</taxon>
    </lineage>
</organism>
<feature type="active site" description="Proton acceptor" evidence="3">
    <location>
        <position position="177"/>
    </location>
</feature>
<dbReference type="PANTHER" id="PTHR46044">
    <property type="entry name" value="NITRILASE"/>
    <property type="match status" value="1"/>
</dbReference>
<dbReference type="GO" id="GO:0051410">
    <property type="term" value="P:detoxification of nitrogen compound"/>
    <property type="evidence" value="ECO:0007669"/>
    <property type="project" value="TreeGrafter"/>
</dbReference>
<evidence type="ECO:0000259" key="5">
    <source>
        <dbReference type="PROSITE" id="PS50263"/>
    </source>
</evidence>
<dbReference type="CDD" id="cd07564">
    <property type="entry name" value="nitrilases_CHs"/>
    <property type="match status" value="1"/>
</dbReference>
<evidence type="ECO:0000256" key="4">
    <source>
        <dbReference type="SAM" id="MobiDB-lite"/>
    </source>
</evidence>
<dbReference type="EMBL" id="CAMGYJ010000003">
    <property type="protein sequence ID" value="CAI0391442.1"/>
    <property type="molecule type" value="Genomic_DNA"/>
</dbReference>
<dbReference type="Pfam" id="PF00795">
    <property type="entry name" value="CN_hydrolase"/>
    <property type="match status" value="1"/>
</dbReference>
<dbReference type="Gene3D" id="3.60.110.10">
    <property type="entry name" value="Carbon-nitrogen hydrolase"/>
    <property type="match status" value="1"/>
</dbReference>
<dbReference type="SUPFAM" id="SSF56317">
    <property type="entry name" value="Carbon-nitrogen hydrolase"/>
    <property type="match status" value="1"/>
</dbReference>
<evidence type="ECO:0000256" key="1">
    <source>
        <dbReference type="ARBA" id="ARBA00000322"/>
    </source>
</evidence>
<feature type="compositionally biased region" description="Low complexity" evidence="4">
    <location>
        <begin position="11"/>
        <end position="24"/>
    </location>
</feature>
<dbReference type="InterPro" id="IPR003010">
    <property type="entry name" value="C-N_Hydrolase"/>
</dbReference>
<dbReference type="GO" id="GO:0047427">
    <property type="term" value="F:cyanoalanine nitrilase activity"/>
    <property type="evidence" value="ECO:0007669"/>
    <property type="project" value="UniProtKB-EC"/>
</dbReference>